<gene>
    <name evidence="1" type="ORF">FQU76_31655</name>
</gene>
<dbReference type="KEGG" id="sqz:FQU76_31655"/>
<name>A0A5B8JFB8_9ACTN</name>
<organism evidence="1 2">
    <name type="scientific">Streptomyces qinzhouensis</name>
    <dbReference type="NCBI Taxonomy" id="2599401"/>
    <lineage>
        <taxon>Bacteria</taxon>
        <taxon>Bacillati</taxon>
        <taxon>Actinomycetota</taxon>
        <taxon>Actinomycetes</taxon>
        <taxon>Kitasatosporales</taxon>
        <taxon>Streptomycetaceae</taxon>
        <taxon>Streptomyces</taxon>
    </lineage>
</organism>
<proteinExistence type="predicted"/>
<keyword evidence="2" id="KW-1185">Reference proteome</keyword>
<dbReference type="AlphaFoldDB" id="A0A5B8JFB8"/>
<dbReference type="OrthoDB" id="9962072at2"/>
<evidence type="ECO:0000313" key="2">
    <source>
        <dbReference type="Proteomes" id="UP000320580"/>
    </source>
</evidence>
<sequence>MRTLRALAAGDAAAPAHLHAVAGPDRVHAALFMEAVDPVDAEGAALGFLTGVLACCPAPVGWALAALERVEPSCTAEPRSQGATCQGNDPPCP</sequence>
<accession>A0A5B8JFB8</accession>
<evidence type="ECO:0000313" key="1">
    <source>
        <dbReference type="EMBL" id="QDY80317.1"/>
    </source>
</evidence>
<dbReference type="EMBL" id="CP042266">
    <property type="protein sequence ID" value="QDY80317.1"/>
    <property type="molecule type" value="Genomic_DNA"/>
</dbReference>
<dbReference type="RefSeq" id="WP_146483714.1">
    <property type="nucleotide sequence ID" value="NZ_CP042266.1"/>
</dbReference>
<dbReference type="Proteomes" id="UP000320580">
    <property type="component" value="Chromosome"/>
</dbReference>
<reference evidence="1 2" key="1">
    <citation type="submission" date="2019-07" db="EMBL/GenBank/DDBJ databases">
        <authorList>
            <person name="Zhu P."/>
        </authorList>
    </citation>
    <scope>NUCLEOTIDE SEQUENCE [LARGE SCALE GENOMIC DNA]</scope>
    <source>
        <strain evidence="1 2">SSL-25</strain>
    </source>
</reference>
<protein>
    <submittedName>
        <fullName evidence="1">Uncharacterized protein</fullName>
    </submittedName>
</protein>